<evidence type="ECO:0000256" key="10">
    <source>
        <dbReference type="SAM" id="MobiDB-lite"/>
    </source>
</evidence>
<dbReference type="Gene3D" id="3.90.1150.10">
    <property type="entry name" value="Aspartate Aminotransferase, domain 1"/>
    <property type="match status" value="1"/>
</dbReference>
<comment type="catalytic activity">
    <reaction evidence="8 9">
        <text>L-histidinol phosphate + 2-oxoglutarate = 3-(imidazol-4-yl)-2-oxopropyl phosphate + L-glutamate</text>
        <dbReference type="Rhea" id="RHEA:23744"/>
        <dbReference type="ChEBI" id="CHEBI:16810"/>
        <dbReference type="ChEBI" id="CHEBI:29985"/>
        <dbReference type="ChEBI" id="CHEBI:57766"/>
        <dbReference type="ChEBI" id="CHEBI:57980"/>
        <dbReference type="EC" id="2.6.1.9"/>
    </reaction>
</comment>
<accession>A0ABY6ITN4</accession>
<dbReference type="PANTHER" id="PTHR43643">
    <property type="entry name" value="HISTIDINOL-PHOSPHATE AMINOTRANSFERASE 2"/>
    <property type="match status" value="1"/>
</dbReference>
<feature type="domain" description="Aminotransferase class I/classII large" evidence="11">
    <location>
        <begin position="31"/>
        <end position="356"/>
    </location>
</feature>
<dbReference type="RefSeq" id="WP_264226383.1">
    <property type="nucleotide sequence ID" value="NZ_CP107716.1"/>
</dbReference>
<dbReference type="Pfam" id="PF00155">
    <property type="entry name" value="Aminotran_1_2"/>
    <property type="match status" value="1"/>
</dbReference>
<keyword evidence="5 9" id="KW-0032">Aminotransferase</keyword>
<keyword evidence="7 9" id="KW-0663">Pyridoxal phosphate</keyword>
<dbReference type="PANTHER" id="PTHR43643:SF3">
    <property type="entry name" value="HISTIDINOL-PHOSPHATE AMINOTRANSFERASE"/>
    <property type="match status" value="1"/>
</dbReference>
<protein>
    <recommendedName>
        <fullName evidence="9">Histidinol-phosphate aminotransferase</fullName>
        <ecNumber evidence="9">2.6.1.9</ecNumber>
    </recommendedName>
    <alternativeName>
        <fullName evidence="9">Imidazole acetol-phosphate transaminase</fullName>
    </alternativeName>
</protein>
<dbReference type="InterPro" id="IPR015424">
    <property type="entry name" value="PyrdxlP-dep_Trfase"/>
</dbReference>
<proteinExistence type="inferred from homology"/>
<evidence type="ECO:0000256" key="1">
    <source>
        <dbReference type="ARBA" id="ARBA00001933"/>
    </source>
</evidence>
<dbReference type="SUPFAM" id="SSF53383">
    <property type="entry name" value="PLP-dependent transferases"/>
    <property type="match status" value="1"/>
</dbReference>
<reference evidence="12" key="1">
    <citation type="submission" date="2022-10" db="EMBL/GenBank/DDBJ databases">
        <title>YIM 151497 complete genome.</title>
        <authorList>
            <person name="Chen X."/>
        </authorList>
    </citation>
    <scope>NUCLEOTIDE SEQUENCE</scope>
    <source>
        <strain evidence="12">YIM 151497</strain>
    </source>
</reference>
<evidence type="ECO:0000259" key="11">
    <source>
        <dbReference type="Pfam" id="PF00155"/>
    </source>
</evidence>
<sequence>MSDKPVPQPGILTIAPYVPGRSSAPGKKAGDTIKLSANESPLGASPKAIEAVRAAAEKLEIYPEGSSRDLRAALGEVHGIDPERIVVGAGSDEVLHLLAQTYIGDGDEAVMSQYGFMVYPIITRAAGGTPVVAPETDYCADVDAILAAVTDKTKIVFLANPNNPTGTYLSAEALDRLHAGLPSNVLLVIDSAYAEYVTAADYGVGISLVERSENVVMVRTFSKMGLAAARVGWLFGPAHLVDAVNRIRGPFNVSVLGQVAAEAATRDVAFTKALREHNDKWRVWLSQEISSNRLRVLPSQGNFVLVLFDDAEAAKAANGALLERGLVVREMGGYGIANGLRISIGSEAAMKAVATAFKDFMESK</sequence>
<dbReference type="Proteomes" id="UP001163882">
    <property type="component" value="Chromosome"/>
</dbReference>
<evidence type="ECO:0000256" key="7">
    <source>
        <dbReference type="ARBA" id="ARBA00022898"/>
    </source>
</evidence>
<name>A0ABY6ITN4_9HYPH</name>
<comment type="subunit">
    <text evidence="4 9">Homodimer.</text>
</comment>
<keyword evidence="9" id="KW-0368">Histidine biosynthesis</keyword>
<evidence type="ECO:0000256" key="4">
    <source>
        <dbReference type="ARBA" id="ARBA00011738"/>
    </source>
</evidence>
<dbReference type="InterPro" id="IPR005861">
    <property type="entry name" value="HisP_aminotrans"/>
</dbReference>
<evidence type="ECO:0000256" key="8">
    <source>
        <dbReference type="ARBA" id="ARBA00047481"/>
    </source>
</evidence>
<evidence type="ECO:0000256" key="2">
    <source>
        <dbReference type="ARBA" id="ARBA00005011"/>
    </source>
</evidence>
<dbReference type="EC" id="2.6.1.9" evidence="9"/>
<comment type="pathway">
    <text evidence="2 9">Amino-acid biosynthesis; L-histidine biosynthesis; L-histidine from 5-phospho-alpha-D-ribose 1-diphosphate: step 7/9.</text>
</comment>
<evidence type="ECO:0000256" key="5">
    <source>
        <dbReference type="ARBA" id="ARBA00022576"/>
    </source>
</evidence>
<dbReference type="EMBL" id="CP107716">
    <property type="protein sequence ID" value="UYQ72777.1"/>
    <property type="molecule type" value="Genomic_DNA"/>
</dbReference>
<dbReference type="InterPro" id="IPR050106">
    <property type="entry name" value="HistidinolP_aminotransfase"/>
</dbReference>
<feature type="region of interest" description="Disordered" evidence="10">
    <location>
        <begin position="1"/>
        <end position="33"/>
    </location>
</feature>
<evidence type="ECO:0000256" key="9">
    <source>
        <dbReference type="HAMAP-Rule" id="MF_01023"/>
    </source>
</evidence>
<organism evidence="12 13">
    <name type="scientific">Pelagibacterium flavum</name>
    <dbReference type="NCBI Taxonomy" id="2984530"/>
    <lineage>
        <taxon>Bacteria</taxon>
        <taxon>Pseudomonadati</taxon>
        <taxon>Pseudomonadota</taxon>
        <taxon>Alphaproteobacteria</taxon>
        <taxon>Hyphomicrobiales</taxon>
        <taxon>Devosiaceae</taxon>
        <taxon>Pelagibacterium</taxon>
    </lineage>
</organism>
<evidence type="ECO:0000256" key="6">
    <source>
        <dbReference type="ARBA" id="ARBA00022679"/>
    </source>
</evidence>
<dbReference type="NCBIfam" id="TIGR01141">
    <property type="entry name" value="hisC"/>
    <property type="match status" value="1"/>
</dbReference>
<dbReference type="InterPro" id="IPR004839">
    <property type="entry name" value="Aminotransferase_I/II_large"/>
</dbReference>
<dbReference type="HAMAP" id="MF_01023">
    <property type="entry name" value="HisC_aminotrans_2"/>
    <property type="match status" value="1"/>
</dbReference>
<keyword evidence="6 9" id="KW-0808">Transferase</keyword>
<comment type="cofactor">
    <cofactor evidence="1 9">
        <name>pyridoxal 5'-phosphate</name>
        <dbReference type="ChEBI" id="CHEBI:597326"/>
    </cofactor>
</comment>
<dbReference type="InterPro" id="IPR015421">
    <property type="entry name" value="PyrdxlP-dep_Trfase_major"/>
</dbReference>
<evidence type="ECO:0000313" key="12">
    <source>
        <dbReference type="EMBL" id="UYQ72777.1"/>
    </source>
</evidence>
<keyword evidence="13" id="KW-1185">Reference proteome</keyword>
<evidence type="ECO:0000256" key="3">
    <source>
        <dbReference type="ARBA" id="ARBA00007970"/>
    </source>
</evidence>
<dbReference type="CDD" id="cd00609">
    <property type="entry name" value="AAT_like"/>
    <property type="match status" value="1"/>
</dbReference>
<keyword evidence="9" id="KW-0028">Amino-acid biosynthesis</keyword>
<gene>
    <name evidence="9 12" type="primary">hisC</name>
    <name evidence="12" type="ORF">OF122_03085</name>
</gene>
<dbReference type="Gene3D" id="3.40.640.10">
    <property type="entry name" value="Type I PLP-dependent aspartate aminotransferase-like (Major domain)"/>
    <property type="match status" value="1"/>
</dbReference>
<dbReference type="InterPro" id="IPR015422">
    <property type="entry name" value="PyrdxlP-dep_Trfase_small"/>
</dbReference>
<dbReference type="GO" id="GO:0004400">
    <property type="term" value="F:histidinol-phosphate transaminase activity"/>
    <property type="evidence" value="ECO:0007669"/>
    <property type="project" value="UniProtKB-EC"/>
</dbReference>
<comment type="similarity">
    <text evidence="3 9">Belongs to the class-II pyridoxal-phosphate-dependent aminotransferase family. Histidinol-phosphate aminotransferase subfamily.</text>
</comment>
<feature type="modified residue" description="N6-(pyridoxal phosphate)lysine" evidence="9">
    <location>
        <position position="223"/>
    </location>
</feature>
<evidence type="ECO:0000313" key="13">
    <source>
        <dbReference type="Proteomes" id="UP001163882"/>
    </source>
</evidence>